<dbReference type="GO" id="GO:0006313">
    <property type="term" value="P:DNA transposition"/>
    <property type="evidence" value="ECO:0007669"/>
    <property type="project" value="InterPro"/>
</dbReference>
<dbReference type="InterPro" id="IPR009057">
    <property type="entry name" value="Homeodomain-like_sf"/>
</dbReference>
<dbReference type="Proteomes" id="UP000261875">
    <property type="component" value="Chromosome"/>
</dbReference>
<evidence type="ECO:0008006" key="4">
    <source>
        <dbReference type="Google" id="ProtNLM"/>
    </source>
</evidence>
<comment type="similarity">
    <text evidence="1">Belongs to the transposase 8 family.</text>
</comment>
<name>A0A2U8I391_9GAMM</name>
<proteinExistence type="inferred from homology"/>
<dbReference type="GO" id="GO:0003677">
    <property type="term" value="F:DNA binding"/>
    <property type="evidence" value="ECO:0007669"/>
    <property type="project" value="InterPro"/>
</dbReference>
<accession>A0A2U8I391</accession>
<gene>
    <name evidence="2" type="ORF">CCS41_02115</name>
</gene>
<evidence type="ECO:0000256" key="1">
    <source>
        <dbReference type="ARBA" id="ARBA00009964"/>
    </source>
</evidence>
<dbReference type="SUPFAM" id="SSF46689">
    <property type="entry name" value="Homeodomain-like"/>
    <property type="match status" value="1"/>
</dbReference>
<organism evidence="2 3">
    <name type="scientific">Candidatus Fukatsuia symbiotica</name>
    <dbReference type="NCBI Taxonomy" id="1878942"/>
    <lineage>
        <taxon>Bacteria</taxon>
        <taxon>Pseudomonadati</taxon>
        <taxon>Pseudomonadota</taxon>
        <taxon>Gammaproteobacteria</taxon>
        <taxon>Enterobacterales</taxon>
        <taxon>Yersiniaceae</taxon>
        <taxon>Candidatus Fukatsuia</taxon>
    </lineage>
</organism>
<reference evidence="2 3" key="1">
    <citation type="submission" date="2017-05" db="EMBL/GenBank/DDBJ databases">
        <title>Genome sequence of Candidatus Fukatsuia symbiotica and Candidatus Hamiltonella defensa from Acyrthosiphon pisum strain 5D.</title>
        <authorList>
            <person name="Patel V.A."/>
            <person name="Chevignon G."/>
            <person name="Russell J.A."/>
            <person name="Oliver K.M."/>
        </authorList>
    </citation>
    <scope>NUCLEOTIDE SEQUENCE [LARGE SCALE GENOMIC DNA]</scope>
    <source>
        <strain evidence="2 3">5D</strain>
    </source>
</reference>
<dbReference type="RefSeq" id="WP_119797126.1">
    <property type="nucleotide sequence ID" value="NZ_CP021659.1"/>
</dbReference>
<sequence length="101" mass="11177">MKSKKKPSTLTLEFKQDAAKLVLEKAYTCQQAADSLGVSLSAIKSWVKAERGGVSPVGSEQASLSLAEREELLRLRKERNNLLIEREILKKAAVFFAKENG</sequence>
<dbReference type="Gene3D" id="1.10.10.60">
    <property type="entry name" value="Homeodomain-like"/>
    <property type="match status" value="1"/>
</dbReference>
<dbReference type="KEGG" id="fsm:CCS41_02115"/>
<dbReference type="InterPro" id="IPR002514">
    <property type="entry name" value="Transposase_8"/>
</dbReference>
<dbReference type="OrthoDB" id="9810995at2"/>
<dbReference type="EMBL" id="CP021659">
    <property type="protein sequence ID" value="AWK13573.1"/>
    <property type="molecule type" value="Genomic_DNA"/>
</dbReference>
<evidence type="ECO:0000313" key="3">
    <source>
        <dbReference type="Proteomes" id="UP000261875"/>
    </source>
</evidence>
<evidence type="ECO:0000313" key="2">
    <source>
        <dbReference type="EMBL" id="AWK13573.1"/>
    </source>
</evidence>
<protein>
    <recommendedName>
        <fullName evidence="4">Transposase</fullName>
    </recommendedName>
</protein>
<dbReference type="GO" id="GO:0004803">
    <property type="term" value="F:transposase activity"/>
    <property type="evidence" value="ECO:0007669"/>
    <property type="project" value="InterPro"/>
</dbReference>
<dbReference type="Pfam" id="PF01527">
    <property type="entry name" value="HTH_Tnp_1"/>
    <property type="match status" value="1"/>
</dbReference>
<dbReference type="AlphaFoldDB" id="A0A2U8I391"/>
<keyword evidence="3" id="KW-1185">Reference proteome</keyword>